<keyword evidence="10" id="KW-0539">Nucleus</keyword>
<dbReference type="EMBL" id="VVIM01000001">
    <property type="protein sequence ID" value="KAB0805356.1"/>
    <property type="molecule type" value="Genomic_DNA"/>
</dbReference>
<dbReference type="GO" id="GO:0005737">
    <property type="term" value="C:cytoplasm"/>
    <property type="evidence" value="ECO:0007669"/>
    <property type="project" value="UniProtKB-SubCell"/>
</dbReference>
<dbReference type="GO" id="GO:0004518">
    <property type="term" value="F:nuclease activity"/>
    <property type="evidence" value="ECO:0007669"/>
    <property type="project" value="UniProtKB-KW"/>
</dbReference>
<dbReference type="InterPro" id="IPR045249">
    <property type="entry name" value="HARBI1-like"/>
</dbReference>
<keyword evidence="7" id="KW-0540">Nuclease</keyword>
<evidence type="ECO:0000256" key="8">
    <source>
        <dbReference type="ARBA" id="ARBA00022723"/>
    </source>
</evidence>
<dbReference type="Pfam" id="PF13359">
    <property type="entry name" value="DDE_Tnp_4"/>
    <property type="match status" value="1"/>
</dbReference>
<keyword evidence="6" id="KW-0963">Cytoplasm</keyword>
<evidence type="ECO:0000256" key="6">
    <source>
        <dbReference type="ARBA" id="ARBA00022490"/>
    </source>
</evidence>
<evidence type="ECO:0000256" key="5">
    <source>
        <dbReference type="ARBA" id="ARBA00015519"/>
    </source>
</evidence>
<comment type="similarity">
    <text evidence="4">Belongs to the HARBI1 family.</text>
</comment>
<evidence type="ECO:0000256" key="1">
    <source>
        <dbReference type="ARBA" id="ARBA00001968"/>
    </source>
</evidence>
<evidence type="ECO:0000256" key="3">
    <source>
        <dbReference type="ARBA" id="ARBA00004496"/>
    </source>
</evidence>
<comment type="function">
    <text evidence="12">Transposase-derived protein that may have nuclease activity. Does not have transposase activity.</text>
</comment>
<evidence type="ECO:0000313" key="15">
    <source>
        <dbReference type="Proteomes" id="UP000327044"/>
    </source>
</evidence>
<dbReference type="Proteomes" id="UP000327044">
    <property type="component" value="Unassembled WGS sequence"/>
</dbReference>
<comment type="caution">
    <text evidence="14">The sequence shown here is derived from an EMBL/GenBank/DDBJ whole genome shotgun (WGS) entry which is preliminary data.</text>
</comment>
<dbReference type="GO" id="GO:0046872">
    <property type="term" value="F:metal ion binding"/>
    <property type="evidence" value="ECO:0007669"/>
    <property type="project" value="UniProtKB-KW"/>
</dbReference>
<dbReference type="InterPro" id="IPR026103">
    <property type="entry name" value="HARBI1_animal"/>
</dbReference>
<organism evidence="14 15">
    <name type="scientific">Photinus pyralis</name>
    <name type="common">Common eastern firefly</name>
    <name type="synonym">Lampyris pyralis</name>
    <dbReference type="NCBI Taxonomy" id="7054"/>
    <lineage>
        <taxon>Eukaryota</taxon>
        <taxon>Metazoa</taxon>
        <taxon>Ecdysozoa</taxon>
        <taxon>Arthropoda</taxon>
        <taxon>Hexapoda</taxon>
        <taxon>Insecta</taxon>
        <taxon>Pterygota</taxon>
        <taxon>Neoptera</taxon>
        <taxon>Endopterygota</taxon>
        <taxon>Coleoptera</taxon>
        <taxon>Polyphaga</taxon>
        <taxon>Elateriformia</taxon>
        <taxon>Elateroidea</taxon>
        <taxon>Lampyridae</taxon>
        <taxon>Lampyrinae</taxon>
        <taxon>Photinus</taxon>
    </lineage>
</organism>
<dbReference type="PANTHER" id="PTHR22930:SF289">
    <property type="entry name" value="DDE TNP4 DOMAIN-CONTAINING PROTEIN-RELATED"/>
    <property type="match status" value="1"/>
</dbReference>
<dbReference type="AlphaFoldDB" id="A0A5N4B709"/>
<sequence length="276" mass="31060">MLNISETTQYSRPILQVAGDFAGVHKSTASRIVDKVSRAIAQLKPQYINMPESEEDIERTRIGFYEISRFPRCIGAIDCSHIKIQSPGGNDAELYRNRNGYFSINIQVVCDASLLIRNIVSRWPGSAHDSHIFRNSRLHARLENGDFGDNLLLGDSGYAVKSYLITPLLNPVTPVERLFNEAQIRARNPVERCFGVLKRRFPGLALGLRVNIAKTEAIIVAAAVLHNIACNMRDRLPPNADVNDFVDINVGDVHNVNHGHNDYVRQTLIQYFRQLL</sequence>
<proteinExistence type="inferred from homology"/>
<keyword evidence="15" id="KW-1185">Reference proteome</keyword>
<evidence type="ECO:0000259" key="13">
    <source>
        <dbReference type="Pfam" id="PF13359"/>
    </source>
</evidence>
<evidence type="ECO:0000256" key="10">
    <source>
        <dbReference type="ARBA" id="ARBA00023242"/>
    </source>
</evidence>
<dbReference type="InterPro" id="IPR027806">
    <property type="entry name" value="HARBI1_dom"/>
</dbReference>
<comment type="subcellular location">
    <subcellularLocation>
        <location evidence="3">Cytoplasm</location>
    </subcellularLocation>
    <subcellularLocation>
        <location evidence="2">Nucleus</location>
    </subcellularLocation>
</comment>
<dbReference type="GO" id="GO:0016787">
    <property type="term" value="F:hydrolase activity"/>
    <property type="evidence" value="ECO:0007669"/>
    <property type="project" value="UniProtKB-KW"/>
</dbReference>
<evidence type="ECO:0000256" key="2">
    <source>
        <dbReference type="ARBA" id="ARBA00004123"/>
    </source>
</evidence>
<gene>
    <name evidence="14" type="ORF">PPYR_02326</name>
</gene>
<dbReference type="GO" id="GO:0005634">
    <property type="term" value="C:nucleus"/>
    <property type="evidence" value="ECO:0007669"/>
    <property type="project" value="UniProtKB-SubCell"/>
</dbReference>
<evidence type="ECO:0000256" key="7">
    <source>
        <dbReference type="ARBA" id="ARBA00022722"/>
    </source>
</evidence>
<evidence type="ECO:0000256" key="9">
    <source>
        <dbReference type="ARBA" id="ARBA00022801"/>
    </source>
</evidence>
<comment type="cofactor">
    <cofactor evidence="1">
        <name>a divalent metal cation</name>
        <dbReference type="ChEBI" id="CHEBI:60240"/>
    </cofactor>
</comment>
<evidence type="ECO:0000313" key="14">
    <source>
        <dbReference type="EMBL" id="KAB0805356.1"/>
    </source>
</evidence>
<evidence type="ECO:0000256" key="4">
    <source>
        <dbReference type="ARBA" id="ARBA00006958"/>
    </source>
</evidence>
<dbReference type="InParanoid" id="A0A5N4B709"/>
<dbReference type="PRINTS" id="PR02086">
    <property type="entry name" value="PUTNUCHARBI1"/>
</dbReference>
<evidence type="ECO:0000256" key="11">
    <source>
        <dbReference type="ARBA" id="ARBA00030126"/>
    </source>
</evidence>
<feature type="domain" description="DDE Tnp4" evidence="13">
    <location>
        <begin position="77"/>
        <end position="227"/>
    </location>
</feature>
<keyword evidence="8" id="KW-0479">Metal-binding</keyword>
<accession>A0A5N4B709</accession>
<evidence type="ECO:0000256" key="12">
    <source>
        <dbReference type="ARBA" id="ARBA00045850"/>
    </source>
</evidence>
<name>A0A5N4B709_PHOPY</name>
<keyword evidence="9" id="KW-0378">Hydrolase</keyword>
<reference evidence="14 15" key="1">
    <citation type="journal article" date="2018" name="Elife">
        <title>Firefly genomes illuminate parallel origins of bioluminescence in beetles.</title>
        <authorList>
            <person name="Fallon T.R."/>
            <person name="Lower S.E."/>
            <person name="Chang C.H."/>
            <person name="Bessho-Uehara M."/>
            <person name="Martin G.J."/>
            <person name="Bewick A.J."/>
            <person name="Behringer M."/>
            <person name="Debat H.J."/>
            <person name="Wong I."/>
            <person name="Day J.C."/>
            <person name="Suvorov A."/>
            <person name="Silva C.J."/>
            <person name="Stanger-Hall K.F."/>
            <person name="Hall D.W."/>
            <person name="Schmitz R.J."/>
            <person name="Nelson D.R."/>
            <person name="Lewis S.M."/>
            <person name="Shigenobu S."/>
            <person name="Bybee S.M."/>
            <person name="Larracuente A.M."/>
            <person name="Oba Y."/>
            <person name="Weng J.K."/>
        </authorList>
    </citation>
    <scope>NUCLEOTIDE SEQUENCE [LARGE SCALE GENOMIC DNA]</scope>
    <source>
        <strain evidence="14">1611_PpyrPB1</strain>
        <tissue evidence="14">Whole body</tissue>
    </source>
</reference>
<protein>
    <recommendedName>
        <fullName evidence="5">Putative nuclease HARBI1</fullName>
    </recommendedName>
    <alternativeName>
        <fullName evidence="11">Harbinger transposase-derived nuclease</fullName>
    </alternativeName>
</protein>
<dbReference type="PANTHER" id="PTHR22930">
    <property type="match status" value="1"/>
</dbReference>